<sequence>MSRRSRFTSHALSIAQSIRCSSVSLSPDLESKAKGALIDDHFDLTVTTTNNRHLTYQC</sequence>
<organism evidence="1 2">
    <name type="scientific">Kalanchoe fedtschenkoi</name>
    <name type="common">Lavender scallops</name>
    <name type="synonym">South American air plant</name>
    <dbReference type="NCBI Taxonomy" id="63787"/>
    <lineage>
        <taxon>Eukaryota</taxon>
        <taxon>Viridiplantae</taxon>
        <taxon>Streptophyta</taxon>
        <taxon>Embryophyta</taxon>
        <taxon>Tracheophyta</taxon>
        <taxon>Spermatophyta</taxon>
        <taxon>Magnoliopsida</taxon>
        <taxon>eudicotyledons</taxon>
        <taxon>Gunneridae</taxon>
        <taxon>Pentapetalae</taxon>
        <taxon>Saxifragales</taxon>
        <taxon>Crassulaceae</taxon>
        <taxon>Kalanchoe</taxon>
    </lineage>
</organism>
<accession>A0A7N0TT29</accession>
<dbReference type="EnsemblPlants" id="Kaladp0045s0151.1.v1.1">
    <property type="protein sequence ID" value="Kaladp0045s0151.1.v1.1"/>
    <property type="gene ID" value="Kaladp0045s0151.v1.1"/>
</dbReference>
<name>A0A7N0TT29_KALFE</name>
<dbReference type="AlphaFoldDB" id="A0A7N0TT29"/>
<dbReference type="Gramene" id="Kaladp0045s0151.1.v1.1">
    <property type="protein sequence ID" value="Kaladp0045s0151.1.v1.1"/>
    <property type="gene ID" value="Kaladp0045s0151.v1.1"/>
</dbReference>
<dbReference type="Proteomes" id="UP000594263">
    <property type="component" value="Unplaced"/>
</dbReference>
<evidence type="ECO:0000313" key="1">
    <source>
        <dbReference type="EnsemblPlants" id="Kaladp0045s0151.1.v1.1"/>
    </source>
</evidence>
<reference evidence="1" key="1">
    <citation type="submission" date="2021-01" db="UniProtKB">
        <authorList>
            <consortium name="EnsemblPlants"/>
        </authorList>
    </citation>
    <scope>IDENTIFICATION</scope>
</reference>
<proteinExistence type="predicted"/>
<keyword evidence="2" id="KW-1185">Reference proteome</keyword>
<evidence type="ECO:0000313" key="2">
    <source>
        <dbReference type="Proteomes" id="UP000594263"/>
    </source>
</evidence>
<protein>
    <submittedName>
        <fullName evidence="1">Uncharacterized protein</fullName>
    </submittedName>
</protein>